<keyword evidence="3" id="KW-0378">Hydrolase</keyword>
<sequence length="538" mass="60641">MVSNSQVEVKISTGIVVGCKKKTLKETEYYSFQGIPYALPPIDDRKFKDPVPQTPWTEKFYCKEVNQCPQLDTETNQISGDLDCLQLNVYSKQIKNEAELSSGLLPVVVYIHGGAFVRNSSKPSIYGPDYLIEKDIVLVTINYRLGAYGFISFEDPSIGIPGNAGLKDQLLALQWIKKNIKEFGGDPNNVTAVGSSAGACSVHMHMLNPSSKRLFHKAVIQSGSALNCWSTIKPRTLDLAKALGWDGKGGEKSAYKCIQKADSKTLIAAQNKIITLEDLKCYTFYPFGPTVEPYVSENCFLPKTPIKMILEDECWGLDLPVIFGVNSDEGLMLKSVIDKMPNVLSSTKGFENALPFDLKDKKDADICKQLAEKVKSYYYKNETPSKDNIKCYINLMTDLFFAHGVRRAIHHQKGPKFIYKFAVDSPTNNLHRIKYCGKEVSGTCHADEVSYLFNSALSQKYEDGSMEQKSINTMTDLFSKFAHYKDKKSEWYKIWPEWTENQQHVLQISNEGTEVIDGLFKERMEFWNDLYKSASSAL</sequence>
<keyword evidence="4" id="KW-0325">Glycoprotein</keyword>
<proteinExistence type="inferred from homology"/>
<protein>
    <submittedName>
        <fullName evidence="6">Putative acetylcholinesterase/butyrylcholinesterase</fullName>
    </submittedName>
</protein>
<evidence type="ECO:0000256" key="3">
    <source>
        <dbReference type="ARBA" id="ARBA00022801"/>
    </source>
</evidence>
<name>A0A6M2DIF0_XENCH</name>
<comment type="similarity">
    <text evidence="1">Belongs to the type-B carboxylesterase/lipase family.</text>
</comment>
<dbReference type="SUPFAM" id="SSF53474">
    <property type="entry name" value="alpha/beta-Hydrolases"/>
    <property type="match status" value="1"/>
</dbReference>
<dbReference type="AlphaFoldDB" id="A0A6M2DIF0"/>
<dbReference type="GO" id="GO:0052689">
    <property type="term" value="F:carboxylic ester hydrolase activity"/>
    <property type="evidence" value="ECO:0007669"/>
    <property type="project" value="UniProtKB-KW"/>
</dbReference>
<feature type="domain" description="Carboxylesterase type B" evidence="5">
    <location>
        <begin position="7"/>
        <end position="527"/>
    </location>
</feature>
<dbReference type="EMBL" id="GIIL01001105">
    <property type="protein sequence ID" value="NOV44831.1"/>
    <property type="molecule type" value="Transcribed_RNA"/>
</dbReference>
<keyword evidence="2" id="KW-0719">Serine esterase</keyword>
<evidence type="ECO:0000313" key="6">
    <source>
        <dbReference type="EMBL" id="NOV44831.1"/>
    </source>
</evidence>
<dbReference type="Pfam" id="PF00135">
    <property type="entry name" value="COesterase"/>
    <property type="match status" value="1"/>
</dbReference>
<dbReference type="PANTHER" id="PTHR43142:SF1">
    <property type="entry name" value="CARBOXYLIC ESTER HYDROLASE"/>
    <property type="match status" value="1"/>
</dbReference>
<evidence type="ECO:0000256" key="1">
    <source>
        <dbReference type="ARBA" id="ARBA00005964"/>
    </source>
</evidence>
<accession>A0A6M2DIF0</accession>
<evidence type="ECO:0000259" key="5">
    <source>
        <dbReference type="Pfam" id="PF00135"/>
    </source>
</evidence>
<organism evidence="6">
    <name type="scientific">Xenopsylla cheopis</name>
    <name type="common">Oriental rat flea</name>
    <name type="synonym">Pulex cheopis</name>
    <dbReference type="NCBI Taxonomy" id="163159"/>
    <lineage>
        <taxon>Eukaryota</taxon>
        <taxon>Metazoa</taxon>
        <taxon>Ecdysozoa</taxon>
        <taxon>Arthropoda</taxon>
        <taxon>Hexapoda</taxon>
        <taxon>Insecta</taxon>
        <taxon>Pterygota</taxon>
        <taxon>Neoptera</taxon>
        <taxon>Endopterygota</taxon>
        <taxon>Siphonaptera</taxon>
        <taxon>Pulicidae</taxon>
        <taxon>Xenopsyllinae</taxon>
        <taxon>Xenopsylla</taxon>
    </lineage>
</organism>
<evidence type="ECO:0000256" key="4">
    <source>
        <dbReference type="ARBA" id="ARBA00023180"/>
    </source>
</evidence>
<dbReference type="Gene3D" id="3.40.50.1820">
    <property type="entry name" value="alpha/beta hydrolase"/>
    <property type="match status" value="1"/>
</dbReference>
<dbReference type="PANTHER" id="PTHR43142">
    <property type="entry name" value="CARBOXYLIC ESTER HYDROLASE"/>
    <property type="match status" value="1"/>
</dbReference>
<dbReference type="InterPro" id="IPR029058">
    <property type="entry name" value="AB_hydrolase_fold"/>
</dbReference>
<evidence type="ECO:0000256" key="2">
    <source>
        <dbReference type="ARBA" id="ARBA00022487"/>
    </source>
</evidence>
<reference evidence="6" key="1">
    <citation type="submission" date="2020-03" db="EMBL/GenBank/DDBJ databases">
        <title>Transcriptomic Profiling of the Digestive Tract of the Rat Flea, Xenopsylla cheopis, Following Blood Feeding and Infection with Yersinia pestis.</title>
        <authorList>
            <person name="Bland D.M."/>
            <person name="Martens C.A."/>
            <person name="Virtaneva K."/>
            <person name="Kanakabandi K."/>
            <person name="Long D."/>
            <person name="Rosenke R."/>
            <person name="Saturday G.A."/>
            <person name="Hoyt F.H."/>
            <person name="Bruno D.P."/>
            <person name="Ribeiro J.M.C."/>
            <person name="Hinnebusch J."/>
        </authorList>
    </citation>
    <scope>NUCLEOTIDE SEQUENCE</scope>
</reference>
<dbReference type="InterPro" id="IPR002018">
    <property type="entry name" value="CarbesteraseB"/>
</dbReference>